<protein>
    <submittedName>
        <fullName evidence="8">Branched-chain amino acid ABC transporter permease</fullName>
    </submittedName>
</protein>
<dbReference type="CDD" id="cd06581">
    <property type="entry name" value="TM_PBP1_LivM_like"/>
    <property type="match status" value="1"/>
</dbReference>
<feature type="transmembrane region" description="Helical" evidence="7">
    <location>
        <begin position="358"/>
        <end position="383"/>
    </location>
</feature>
<keyword evidence="2" id="KW-1003">Cell membrane</keyword>
<feature type="transmembrane region" description="Helical" evidence="7">
    <location>
        <begin position="141"/>
        <end position="166"/>
    </location>
</feature>
<dbReference type="AlphaFoldDB" id="A0A4P7XE48"/>
<feature type="transmembrane region" description="Helical" evidence="7">
    <location>
        <begin position="315"/>
        <end position="338"/>
    </location>
</feature>
<gene>
    <name evidence="8" type="ORF">soil367_01930</name>
</gene>
<feature type="transmembrane region" description="Helical" evidence="7">
    <location>
        <begin position="114"/>
        <end position="135"/>
    </location>
</feature>
<evidence type="ECO:0000256" key="1">
    <source>
        <dbReference type="ARBA" id="ARBA00004429"/>
    </source>
</evidence>
<feature type="transmembrane region" description="Helical" evidence="7">
    <location>
        <begin position="403"/>
        <end position="422"/>
    </location>
</feature>
<keyword evidence="4 7" id="KW-1133">Transmembrane helix</keyword>
<reference evidence="8 9" key="1">
    <citation type="submission" date="2018-07" db="EMBL/GenBank/DDBJ databases">
        <title>Marsedoiliclastica nanhaica gen. nov. sp. nov., a novel marine hydrocarbonoclastic bacterium isolated from an in-situ enriched hydrocarbon-degrading consortium in deep-sea sediment.</title>
        <authorList>
            <person name="Dong C."/>
            <person name="Ma T."/>
            <person name="Liu R."/>
            <person name="Shao Z."/>
        </authorList>
    </citation>
    <scope>NUCLEOTIDE SEQUENCE [LARGE SCALE GENOMIC DNA]</scope>
    <source>
        <strain evidence="9">soil36-7</strain>
    </source>
</reference>
<evidence type="ECO:0000256" key="6">
    <source>
        <dbReference type="SAM" id="MobiDB-lite"/>
    </source>
</evidence>
<proteinExistence type="predicted"/>
<dbReference type="RefSeq" id="WP_136546394.1">
    <property type="nucleotide sequence ID" value="NZ_CP031093.1"/>
</dbReference>
<keyword evidence="5 7" id="KW-0472">Membrane</keyword>
<feature type="region of interest" description="Disordered" evidence="6">
    <location>
        <begin position="1"/>
        <end position="22"/>
    </location>
</feature>
<dbReference type="InterPro" id="IPR001851">
    <property type="entry name" value="ABC_transp_permease"/>
</dbReference>
<evidence type="ECO:0000256" key="3">
    <source>
        <dbReference type="ARBA" id="ARBA00022692"/>
    </source>
</evidence>
<dbReference type="Pfam" id="PF02653">
    <property type="entry name" value="BPD_transp_2"/>
    <property type="match status" value="1"/>
</dbReference>
<dbReference type="Proteomes" id="UP000298049">
    <property type="component" value="Chromosome"/>
</dbReference>
<dbReference type="GO" id="GO:0005886">
    <property type="term" value="C:plasma membrane"/>
    <property type="evidence" value="ECO:0007669"/>
    <property type="project" value="UniProtKB-SubCell"/>
</dbReference>
<name>A0A4P7XE48_9ALTE</name>
<dbReference type="OrthoDB" id="9034298at2"/>
<evidence type="ECO:0000313" key="8">
    <source>
        <dbReference type="EMBL" id="QCF24813.1"/>
    </source>
</evidence>
<dbReference type="GO" id="GO:0015658">
    <property type="term" value="F:branched-chain amino acid transmembrane transporter activity"/>
    <property type="evidence" value="ECO:0007669"/>
    <property type="project" value="InterPro"/>
</dbReference>
<evidence type="ECO:0000256" key="5">
    <source>
        <dbReference type="ARBA" id="ARBA00023136"/>
    </source>
</evidence>
<evidence type="ECO:0000256" key="4">
    <source>
        <dbReference type="ARBA" id="ARBA00022989"/>
    </source>
</evidence>
<dbReference type="InterPro" id="IPR043428">
    <property type="entry name" value="LivM-like"/>
</dbReference>
<organism evidence="8 9">
    <name type="scientific">Hydrocarboniclastica marina</name>
    <dbReference type="NCBI Taxonomy" id="2259620"/>
    <lineage>
        <taxon>Bacteria</taxon>
        <taxon>Pseudomonadati</taxon>
        <taxon>Pseudomonadota</taxon>
        <taxon>Gammaproteobacteria</taxon>
        <taxon>Alteromonadales</taxon>
        <taxon>Alteromonadaceae</taxon>
        <taxon>Hydrocarboniclastica</taxon>
    </lineage>
</organism>
<dbReference type="EMBL" id="CP031093">
    <property type="protein sequence ID" value="QCF24813.1"/>
    <property type="molecule type" value="Genomic_DNA"/>
</dbReference>
<comment type="subcellular location">
    <subcellularLocation>
        <location evidence="1">Cell inner membrane</location>
        <topology evidence="1">Multi-pass membrane protein</topology>
    </subcellularLocation>
</comment>
<evidence type="ECO:0000256" key="7">
    <source>
        <dbReference type="SAM" id="Phobius"/>
    </source>
</evidence>
<keyword evidence="3 7" id="KW-0812">Transmembrane</keyword>
<dbReference type="PANTHER" id="PTHR30482">
    <property type="entry name" value="HIGH-AFFINITY BRANCHED-CHAIN AMINO ACID TRANSPORT SYSTEM PERMEASE"/>
    <property type="match status" value="1"/>
</dbReference>
<dbReference type="PANTHER" id="PTHR30482:SF17">
    <property type="entry name" value="ABC TRANSPORTER ATP-BINDING PROTEIN"/>
    <property type="match status" value="1"/>
</dbReference>
<feature type="transmembrane region" description="Helical" evidence="7">
    <location>
        <begin position="34"/>
        <end position="52"/>
    </location>
</feature>
<keyword evidence="9" id="KW-1185">Reference proteome</keyword>
<sequence length="441" mass="47073">MSAPLEPDTSTNADKSTRPTATEGNQPGFRYISLWPWAAVVVAALVLPLIFSSGHSVDMLSQMGILAIFALSYNMLLGNTGLLSFGHAVYFGLGGFCTMHVLRMVNEAGTGLPLELLPLVGAFSGLGFGIIFGAVSTRRAGVVFAMITLGIGALVHSSSLMFTNFFGGEGGLFGNRVQAPSLFGVDYGPSINVYYLIVAWTLISAIGMFALRRTPLGWMANAVRDNPERAQFVGYNPQMVRFIQFSLSAFFAGLAGGLFILADEIITDETVGQVVSGQVLLATYLGGIGYFFGPIFGAILVTYLETSLSSVTEAWVLYFGLMFIAVVMFAPQGLFGLLHQQLAAIRAGQWKGTTLIRLYLLATTLIAIFGLVCVVELAYHYFGSWDPSAPMNLMGLTVNVTNALPWLVSLGISAVGLALMNAHARPLLRRRAAATSSGGEQ</sequence>
<dbReference type="KEGG" id="hmi:soil367_01930"/>
<evidence type="ECO:0000313" key="9">
    <source>
        <dbReference type="Proteomes" id="UP000298049"/>
    </source>
</evidence>
<feature type="transmembrane region" description="Helical" evidence="7">
    <location>
        <begin position="193"/>
        <end position="211"/>
    </location>
</feature>
<accession>A0A4P7XE48</accession>
<feature type="compositionally biased region" description="Polar residues" evidence="6">
    <location>
        <begin position="8"/>
        <end position="22"/>
    </location>
</feature>
<feature type="transmembrane region" description="Helical" evidence="7">
    <location>
        <begin position="281"/>
        <end position="303"/>
    </location>
</feature>
<evidence type="ECO:0000256" key="2">
    <source>
        <dbReference type="ARBA" id="ARBA00022475"/>
    </source>
</evidence>